<dbReference type="PROSITE" id="PS51482">
    <property type="entry name" value="DEGV"/>
    <property type="match status" value="1"/>
</dbReference>
<gene>
    <name evidence="2" type="ORF">FC69_GL000264</name>
</gene>
<dbReference type="PATRIC" id="fig|1423747.3.peg.272"/>
<evidence type="ECO:0000313" key="3">
    <source>
        <dbReference type="Proteomes" id="UP000051264"/>
    </source>
</evidence>
<evidence type="ECO:0000256" key="1">
    <source>
        <dbReference type="ARBA" id="ARBA00023121"/>
    </source>
</evidence>
<dbReference type="GO" id="GO:0008289">
    <property type="term" value="F:lipid binding"/>
    <property type="evidence" value="ECO:0007669"/>
    <property type="project" value="UniProtKB-KW"/>
</dbReference>
<protein>
    <recommendedName>
        <fullName evidence="4">DegV family protein</fullName>
    </recommendedName>
</protein>
<dbReference type="AlphaFoldDB" id="A0A0R1RYY0"/>
<evidence type="ECO:0008006" key="4">
    <source>
        <dbReference type="Google" id="ProtNLM"/>
    </source>
</evidence>
<dbReference type="Gene3D" id="3.30.1180.10">
    <property type="match status" value="1"/>
</dbReference>
<sequence>MAEVTVANIKIVTDSSIQLTAEEIKEHHITVIPLTIMIDNTVYIDGETITRDQFMTEMAGASALPKTSQPAIGNFIETYENLAADGSQILSIHMLRAISGTVDTARQAGEMAKADVTVIDSDFTDRAMAFQVLKAAEVIETGGSMADALTAIQTVHDHTKLYMGVTDLTNLVKGGRLSHAAGVISSLLNIKVILEVADSELKVLRKGRGMKTITKFIDEMETNLRELKNVKAIGISHADGLELSQKIQTQLQAGFPNIEILVRTTDPVIATHAGAGAFAVMYYTED</sequence>
<dbReference type="PANTHER" id="PTHR33434">
    <property type="entry name" value="DEGV DOMAIN-CONTAINING PROTEIN DR_1986-RELATED"/>
    <property type="match status" value="1"/>
</dbReference>
<dbReference type="eggNOG" id="COG1307">
    <property type="taxonomic scope" value="Bacteria"/>
</dbReference>
<dbReference type="SUPFAM" id="SSF82549">
    <property type="entry name" value="DAK1/DegV-like"/>
    <property type="match status" value="1"/>
</dbReference>
<dbReference type="NCBIfam" id="TIGR00762">
    <property type="entry name" value="DegV"/>
    <property type="match status" value="1"/>
</dbReference>
<dbReference type="PANTHER" id="PTHR33434:SF8">
    <property type="entry name" value="DEGV DOMAIN-CONTAINING PROTEIN SPR1019"/>
    <property type="match status" value="1"/>
</dbReference>
<evidence type="ECO:0000313" key="2">
    <source>
        <dbReference type="EMBL" id="KRL58395.1"/>
    </source>
</evidence>
<name>A0A0R1RYY0_9LACO</name>
<comment type="caution">
    <text evidence="2">The sequence shown here is derived from an EMBL/GenBank/DDBJ whole genome shotgun (WGS) entry which is preliminary data.</text>
</comment>
<dbReference type="InterPro" id="IPR050270">
    <property type="entry name" value="DegV_domain_contain"/>
</dbReference>
<dbReference type="STRING" id="1423747.FC69_GL000264"/>
<keyword evidence="1" id="KW-0446">Lipid-binding</keyword>
<dbReference type="InterPro" id="IPR043168">
    <property type="entry name" value="DegV_C"/>
</dbReference>
<dbReference type="Proteomes" id="UP000051264">
    <property type="component" value="Unassembled WGS sequence"/>
</dbReference>
<proteinExistence type="predicted"/>
<reference evidence="2 3" key="1">
    <citation type="journal article" date="2015" name="Genome Announc.">
        <title>Expanding the biotechnology potential of lactobacilli through comparative genomics of 213 strains and associated genera.</title>
        <authorList>
            <person name="Sun Z."/>
            <person name="Harris H.M."/>
            <person name="McCann A."/>
            <person name="Guo C."/>
            <person name="Argimon S."/>
            <person name="Zhang W."/>
            <person name="Yang X."/>
            <person name="Jeffery I.B."/>
            <person name="Cooney J.C."/>
            <person name="Kagawa T.F."/>
            <person name="Liu W."/>
            <person name="Song Y."/>
            <person name="Salvetti E."/>
            <person name="Wrobel A."/>
            <person name="Rasinkangas P."/>
            <person name="Parkhill J."/>
            <person name="Rea M.C."/>
            <person name="O'Sullivan O."/>
            <person name="Ritari J."/>
            <person name="Douillard F.P."/>
            <person name="Paul Ross R."/>
            <person name="Yang R."/>
            <person name="Briner A.E."/>
            <person name="Felis G.E."/>
            <person name="de Vos W.M."/>
            <person name="Barrangou R."/>
            <person name="Klaenhammer T.R."/>
            <person name="Caufield P.W."/>
            <person name="Cui Y."/>
            <person name="Zhang H."/>
            <person name="O'Toole P.W."/>
        </authorList>
    </citation>
    <scope>NUCLEOTIDE SEQUENCE [LARGE SCALE GENOMIC DNA]</scope>
    <source>
        <strain evidence="2 3">DSM 14340</strain>
    </source>
</reference>
<dbReference type="EMBL" id="AZEX01000070">
    <property type="protein sequence ID" value="KRL58395.1"/>
    <property type="molecule type" value="Genomic_DNA"/>
</dbReference>
<dbReference type="Pfam" id="PF02645">
    <property type="entry name" value="DegV"/>
    <property type="match status" value="1"/>
</dbReference>
<dbReference type="InterPro" id="IPR003797">
    <property type="entry name" value="DegV"/>
</dbReference>
<dbReference type="Gene3D" id="3.40.50.10170">
    <property type="match status" value="1"/>
</dbReference>
<accession>A0A0R1RYY0</accession>
<organism evidence="2 3">
    <name type="scientific">Latilactobacillus fuchuensis DSM 14340 = JCM 11249</name>
    <dbReference type="NCBI Taxonomy" id="1423747"/>
    <lineage>
        <taxon>Bacteria</taxon>
        <taxon>Bacillati</taxon>
        <taxon>Bacillota</taxon>
        <taxon>Bacilli</taxon>
        <taxon>Lactobacillales</taxon>
        <taxon>Lactobacillaceae</taxon>
        <taxon>Latilactobacillus</taxon>
    </lineage>
</organism>